<reference evidence="2" key="2">
    <citation type="submission" date="2025-08" db="UniProtKB">
        <authorList>
            <consortium name="RefSeq"/>
        </authorList>
    </citation>
    <scope>IDENTIFICATION</scope>
    <source>
        <tissue evidence="2">Leaf</tissue>
    </source>
</reference>
<accession>A0AC58U1T7</accession>
<evidence type="ECO:0000313" key="1">
    <source>
        <dbReference type="Proteomes" id="UP000790787"/>
    </source>
</evidence>
<evidence type="ECO:0000313" key="2">
    <source>
        <dbReference type="RefSeq" id="XP_075103446.1"/>
    </source>
</evidence>
<gene>
    <name evidence="2" type="primary">LOC142178027</name>
</gene>
<protein>
    <submittedName>
        <fullName evidence="2">F-box/FBD/LRR-repeat protein At1g13570-like</fullName>
    </submittedName>
</protein>
<name>A0AC58U1T7_TOBAC</name>
<organism evidence="1 2">
    <name type="scientific">Nicotiana tabacum</name>
    <name type="common">Common tobacco</name>
    <dbReference type="NCBI Taxonomy" id="4097"/>
    <lineage>
        <taxon>Eukaryota</taxon>
        <taxon>Viridiplantae</taxon>
        <taxon>Streptophyta</taxon>
        <taxon>Embryophyta</taxon>
        <taxon>Tracheophyta</taxon>
        <taxon>Spermatophyta</taxon>
        <taxon>Magnoliopsida</taxon>
        <taxon>eudicotyledons</taxon>
        <taxon>Gunneridae</taxon>
        <taxon>Pentapetalae</taxon>
        <taxon>asterids</taxon>
        <taxon>lamiids</taxon>
        <taxon>Solanales</taxon>
        <taxon>Solanaceae</taxon>
        <taxon>Nicotianoideae</taxon>
        <taxon>Nicotianeae</taxon>
        <taxon>Nicotiana</taxon>
    </lineage>
</organism>
<keyword evidence="1" id="KW-1185">Reference proteome</keyword>
<dbReference type="Proteomes" id="UP000790787">
    <property type="component" value="Chromosome 24"/>
</dbReference>
<sequence>MMNKTNRGKEEDEIDRISNLPKDIIHEIFKDMSFREVTRTCVLSKKWRKFWTAHPNLILDRQFFQETIGNRRMIEYNYFGDIIDKILLQHLGSIDKFALDMSIFYFYNWDLDHWLLNVTIKNVKEVIIDNYNHDPFTLPFCIFNCSTLTYLYITNCIVKPPYPTILFPNLLELNLKSINFSQDIANHVFNIPLLSTLTFTSCNGIHFLNISAPKIEFLTIYKSHKICANFLEHFQNVRVLCIVIFIGEESANYEQERFITWSRLLFLCSNLRGLALSNSCIGLLGAEIIPKRFPFKAYHLEDVNLRVEFGDIDQVSGVLSLIRSSPNLRSLEIDVFSSGRSIEVTHYLADPNCVDQQFERLECVEVTEFQGTTSEVIFLKLILANSPSLSKMIVGSYDELDVGEVRGFYEQLRMSLNTLLLFCSDMRFFHIKAQYNVEVHQ</sequence>
<proteinExistence type="predicted"/>
<dbReference type="RefSeq" id="XP_075103446.1">
    <property type="nucleotide sequence ID" value="XM_075247345.1"/>
</dbReference>
<reference evidence="1" key="1">
    <citation type="journal article" date="2014" name="Nat. Commun.">
        <title>The tobacco genome sequence and its comparison with those of tomato and potato.</title>
        <authorList>
            <person name="Sierro N."/>
            <person name="Battey J.N."/>
            <person name="Ouadi S."/>
            <person name="Bakaher N."/>
            <person name="Bovet L."/>
            <person name="Willig A."/>
            <person name="Goepfert S."/>
            <person name="Peitsch M.C."/>
            <person name="Ivanov N.V."/>
        </authorList>
    </citation>
    <scope>NUCLEOTIDE SEQUENCE [LARGE SCALE GENOMIC DNA]</scope>
</reference>